<accession>A0AAU9D042</accession>
<dbReference type="KEGG" id="fax:FUAX_02060"/>
<gene>
    <name evidence="1" type="ORF">FUAX_02060</name>
</gene>
<name>A0AAU9D042_9BACT</name>
<keyword evidence="2" id="KW-1185">Reference proteome</keyword>
<evidence type="ECO:0008006" key="3">
    <source>
        <dbReference type="Google" id="ProtNLM"/>
    </source>
</evidence>
<dbReference type="PROSITE" id="PS51257">
    <property type="entry name" value="PROKAR_LIPOPROTEIN"/>
    <property type="match status" value="1"/>
</dbReference>
<evidence type="ECO:0000313" key="2">
    <source>
        <dbReference type="Proteomes" id="UP001348817"/>
    </source>
</evidence>
<protein>
    <recommendedName>
        <fullName evidence="3">Lipoprotein</fullName>
    </recommendedName>
</protein>
<sequence>MKKYLFLPLLVLASCGSDVMENEEEDQGVKPPVEENVIKGEEGAPEFWLLEDFEGKVLKSDEVLALTGRILDNDTVKSVDWVVESQDRTDDYSYWLGSLRPVKEREKEYVDEPLVLLGEEETGRMMTGTYSVKVRALDNEGNGTSFGFTFYLDGETGETPAQDVFSFRGEEFPVAKLQYSVVKENTANEAGQLQVCAEGTSVNRTYLSKGSVVWFTLKGSEAEQGLKEGEYDIADQSVQAFVYLNKNVEGKESQSIECAKGNLKVSKNADGTYKVSFNLYAEDGSEPISGVACGELEVIR</sequence>
<dbReference type="AlphaFoldDB" id="A0AAU9D042"/>
<organism evidence="1 2">
    <name type="scientific">Fulvitalea axinellae</name>
    <dbReference type="NCBI Taxonomy" id="1182444"/>
    <lineage>
        <taxon>Bacteria</taxon>
        <taxon>Pseudomonadati</taxon>
        <taxon>Bacteroidota</taxon>
        <taxon>Cytophagia</taxon>
        <taxon>Cytophagales</taxon>
        <taxon>Persicobacteraceae</taxon>
        <taxon>Fulvitalea</taxon>
    </lineage>
</organism>
<proteinExistence type="predicted"/>
<reference evidence="1 2" key="1">
    <citation type="submission" date="2021-12" db="EMBL/GenBank/DDBJ databases">
        <title>Genome sequencing of bacteria with rrn-lacking chromosome and rrn-plasmid.</title>
        <authorList>
            <person name="Anda M."/>
            <person name="Iwasaki W."/>
        </authorList>
    </citation>
    <scope>NUCLEOTIDE SEQUENCE [LARGE SCALE GENOMIC DNA]</scope>
    <source>
        <strain evidence="1 2">DSM 100852</strain>
    </source>
</reference>
<evidence type="ECO:0000313" key="1">
    <source>
        <dbReference type="EMBL" id="BDD07774.1"/>
    </source>
</evidence>
<dbReference type="EMBL" id="AP025314">
    <property type="protein sequence ID" value="BDD07774.1"/>
    <property type="molecule type" value="Genomic_DNA"/>
</dbReference>
<dbReference type="RefSeq" id="WP_338393079.1">
    <property type="nucleotide sequence ID" value="NZ_AP025314.1"/>
</dbReference>
<dbReference type="Proteomes" id="UP001348817">
    <property type="component" value="Chromosome"/>
</dbReference>